<dbReference type="Proteomes" id="UP000095453">
    <property type="component" value="Unassembled WGS sequence"/>
</dbReference>
<evidence type="ECO:0000313" key="2">
    <source>
        <dbReference type="Proteomes" id="UP000095453"/>
    </source>
</evidence>
<organism evidence="1 2">
    <name type="scientific">Roseburia inulinivorans</name>
    <dbReference type="NCBI Taxonomy" id="360807"/>
    <lineage>
        <taxon>Bacteria</taxon>
        <taxon>Bacillati</taxon>
        <taxon>Bacillota</taxon>
        <taxon>Clostridia</taxon>
        <taxon>Lachnospirales</taxon>
        <taxon>Lachnospiraceae</taxon>
        <taxon>Roseburia</taxon>
    </lineage>
</organism>
<dbReference type="EMBL" id="CYXX01000001">
    <property type="protein sequence ID" value="CUM74271.1"/>
    <property type="molecule type" value="Genomic_DNA"/>
</dbReference>
<dbReference type="AlphaFoldDB" id="A0A173R8T9"/>
<reference evidence="1 2" key="1">
    <citation type="submission" date="2015-09" db="EMBL/GenBank/DDBJ databases">
        <authorList>
            <consortium name="Pathogen Informatics"/>
        </authorList>
    </citation>
    <scope>NUCLEOTIDE SEQUENCE [LARGE SCALE GENOMIC DNA]</scope>
    <source>
        <strain evidence="1 2">2789STDY5608887</strain>
    </source>
</reference>
<accession>A0A173R8T9</accession>
<evidence type="ECO:0000313" key="1">
    <source>
        <dbReference type="EMBL" id="CUM74271.1"/>
    </source>
</evidence>
<gene>
    <name evidence="1" type="ORF">ERS852444_00292</name>
</gene>
<protein>
    <submittedName>
        <fullName evidence="1">Uncharacterized protein</fullName>
    </submittedName>
</protein>
<proteinExistence type="predicted"/>
<sequence length="68" mass="7832">MSIFEYDKELEEKKLRKAEYEYGFAEGEKHAAIETAKRMLKTNNFSLEEIAAFSGVSLDDIKILKANQ</sequence>
<name>A0A173R8T9_9FIRM</name>